<dbReference type="GeneID" id="97143550"/>
<gene>
    <name evidence="3" type="ORF">SAMN04489735_101340</name>
</gene>
<proteinExistence type="predicted"/>
<keyword evidence="3" id="KW-0804">Transcription</keyword>
<dbReference type="AlphaFoldDB" id="A0A1G7ZZA1"/>
<accession>A0A1G7ZZA1</accession>
<dbReference type="RefSeq" id="WP_057897431.1">
    <property type="nucleotide sequence ID" value="NZ_CP080764.1"/>
</dbReference>
<organism evidence="3 4">
    <name type="scientific">Aneurinibacillus thermoaerophilus</name>
    <dbReference type="NCBI Taxonomy" id="143495"/>
    <lineage>
        <taxon>Bacteria</taxon>
        <taxon>Bacillati</taxon>
        <taxon>Bacillota</taxon>
        <taxon>Bacilli</taxon>
        <taxon>Bacillales</taxon>
        <taxon>Paenibacillaceae</taxon>
        <taxon>Aneurinibacillus group</taxon>
        <taxon>Aneurinibacillus</taxon>
    </lineage>
</organism>
<feature type="region of interest" description="Disordered" evidence="1">
    <location>
        <begin position="1"/>
        <end position="36"/>
    </location>
</feature>
<evidence type="ECO:0000256" key="2">
    <source>
        <dbReference type="SAM" id="Phobius"/>
    </source>
</evidence>
<keyword evidence="2" id="KW-1133">Transmembrane helix</keyword>
<dbReference type="Proteomes" id="UP000198956">
    <property type="component" value="Unassembled WGS sequence"/>
</dbReference>
<feature type="compositionally biased region" description="Low complexity" evidence="1">
    <location>
        <begin position="9"/>
        <end position="19"/>
    </location>
</feature>
<keyword evidence="2" id="KW-0812">Transmembrane</keyword>
<sequence>MPEQHKQPSSSAVSAAAAAREYPRKNRASRKKRAKRRESMPLLLKITLVPFLLFIALLAGLITGYSILGDGNAFEVFDIKTWKHMYDLVFG</sequence>
<evidence type="ECO:0000313" key="4">
    <source>
        <dbReference type="Proteomes" id="UP000198956"/>
    </source>
</evidence>
<dbReference type="GO" id="GO:0000428">
    <property type="term" value="C:DNA-directed RNA polymerase complex"/>
    <property type="evidence" value="ECO:0007669"/>
    <property type="project" value="UniProtKB-KW"/>
</dbReference>
<keyword evidence="3" id="KW-0240">DNA-directed RNA polymerase</keyword>
<dbReference type="EMBL" id="FNDE01000013">
    <property type="protein sequence ID" value="SDH14039.1"/>
    <property type="molecule type" value="Genomic_DNA"/>
</dbReference>
<name>A0A1G7ZZA1_ANETH</name>
<keyword evidence="2" id="KW-0472">Membrane</keyword>
<dbReference type="Pfam" id="PF11772">
    <property type="entry name" value="EpuA"/>
    <property type="match status" value="1"/>
</dbReference>
<feature type="transmembrane region" description="Helical" evidence="2">
    <location>
        <begin position="42"/>
        <end position="68"/>
    </location>
</feature>
<dbReference type="InterPro" id="IPR024596">
    <property type="entry name" value="RNApol_su_b/EpuA"/>
</dbReference>
<protein>
    <submittedName>
        <fullName evidence="3">DNA-directed RNA polymerase subunit beta</fullName>
    </submittedName>
</protein>
<feature type="compositionally biased region" description="Basic residues" evidence="1">
    <location>
        <begin position="25"/>
        <end position="36"/>
    </location>
</feature>
<reference evidence="3 4" key="1">
    <citation type="submission" date="2016-10" db="EMBL/GenBank/DDBJ databases">
        <authorList>
            <person name="de Groot N.N."/>
        </authorList>
    </citation>
    <scope>NUCLEOTIDE SEQUENCE [LARGE SCALE GENOMIC DNA]</scope>
    <source>
        <strain evidence="3 4">L 420-91</strain>
    </source>
</reference>
<evidence type="ECO:0000256" key="1">
    <source>
        <dbReference type="SAM" id="MobiDB-lite"/>
    </source>
</evidence>
<evidence type="ECO:0000313" key="3">
    <source>
        <dbReference type="EMBL" id="SDH14039.1"/>
    </source>
</evidence>